<dbReference type="EMBL" id="BARS01024578">
    <property type="protein sequence ID" value="GAG09557.1"/>
    <property type="molecule type" value="Genomic_DNA"/>
</dbReference>
<comment type="caution">
    <text evidence="2">The sequence shown here is derived from an EMBL/GenBank/DDBJ whole genome shotgun (WGS) entry which is preliminary data.</text>
</comment>
<dbReference type="AlphaFoldDB" id="X0VE90"/>
<feature type="region of interest" description="Disordered" evidence="1">
    <location>
        <begin position="1"/>
        <end position="20"/>
    </location>
</feature>
<proteinExistence type="predicted"/>
<protein>
    <submittedName>
        <fullName evidence="2">Uncharacterized protein</fullName>
    </submittedName>
</protein>
<evidence type="ECO:0000256" key="1">
    <source>
        <dbReference type="SAM" id="MobiDB-lite"/>
    </source>
</evidence>
<feature type="compositionally biased region" description="Polar residues" evidence="1">
    <location>
        <begin position="30"/>
        <end position="42"/>
    </location>
</feature>
<name>X0VE90_9ZZZZ</name>
<feature type="non-terminal residue" evidence="2">
    <location>
        <position position="117"/>
    </location>
</feature>
<evidence type="ECO:0000313" key="2">
    <source>
        <dbReference type="EMBL" id="GAG09557.1"/>
    </source>
</evidence>
<reference evidence="2" key="1">
    <citation type="journal article" date="2014" name="Front. Microbiol.">
        <title>High frequency of phylogenetically diverse reductive dehalogenase-homologous genes in deep subseafloor sedimentary metagenomes.</title>
        <authorList>
            <person name="Kawai M."/>
            <person name="Futagami T."/>
            <person name="Toyoda A."/>
            <person name="Takaki Y."/>
            <person name="Nishi S."/>
            <person name="Hori S."/>
            <person name="Arai W."/>
            <person name="Tsubouchi T."/>
            <person name="Morono Y."/>
            <person name="Uchiyama I."/>
            <person name="Ito T."/>
            <person name="Fujiyama A."/>
            <person name="Inagaki F."/>
            <person name="Takami H."/>
        </authorList>
    </citation>
    <scope>NUCLEOTIDE SEQUENCE</scope>
    <source>
        <strain evidence="2">Expedition CK06-06</strain>
    </source>
</reference>
<gene>
    <name evidence="2" type="ORF">S01H1_39010</name>
</gene>
<feature type="region of interest" description="Disordered" evidence="1">
    <location>
        <begin position="30"/>
        <end position="53"/>
    </location>
</feature>
<organism evidence="2">
    <name type="scientific">marine sediment metagenome</name>
    <dbReference type="NCBI Taxonomy" id="412755"/>
    <lineage>
        <taxon>unclassified sequences</taxon>
        <taxon>metagenomes</taxon>
        <taxon>ecological metagenomes</taxon>
    </lineage>
</organism>
<feature type="compositionally biased region" description="Basic and acidic residues" evidence="1">
    <location>
        <begin position="43"/>
        <end position="53"/>
    </location>
</feature>
<sequence>MSKNNKKEISISCSTENSTGKKDCEVKINKFSQNPNPATTSSEKNHIDTLKNENEEKSIIDEVNFEENDDNVNAFKINFDERDEEKSIIDEVNFEENDDTVKIVLTVFKYTQEEIEF</sequence>
<accession>X0VE90</accession>